<feature type="domain" description="DAGKc" evidence="10">
    <location>
        <begin position="1"/>
        <end position="130"/>
    </location>
</feature>
<protein>
    <submittedName>
        <fullName evidence="11">Diacylglycerol kinase family lipid kinase</fullName>
    </submittedName>
</protein>
<dbReference type="Pfam" id="PF00781">
    <property type="entry name" value="DAGK_cat"/>
    <property type="match status" value="1"/>
</dbReference>
<dbReference type="Gene3D" id="3.40.50.10330">
    <property type="entry name" value="Probable inorganic polyphosphate/atp-NAD kinase, domain 1"/>
    <property type="match status" value="1"/>
</dbReference>
<evidence type="ECO:0000256" key="6">
    <source>
        <dbReference type="ARBA" id="ARBA00023098"/>
    </source>
</evidence>
<dbReference type="GO" id="GO:0046872">
    <property type="term" value="F:metal ion binding"/>
    <property type="evidence" value="ECO:0007669"/>
    <property type="project" value="UniProtKB-KW"/>
</dbReference>
<gene>
    <name evidence="11" type="ORF">H9809_01955</name>
</gene>
<reference evidence="11" key="2">
    <citation type="submission" date="2021-04" db="EMBL/GenBank/DDBJ databases">
        <authorList>
            <person name="Gilroy R."/>
        </authorList>
    </citation>
    <scope>NUCLEOTIDE SEQUENCE</scope>
    <source>
        <strain evidence="11">1068</strain>
    </source>
</reference>
<evidence type="ECO:0000256" key="4">
    <source>
        <dbReference type="ARBA" id="ARBA00022723"/>
    </source>
</evidence>
<dbReference type="AlphaFoldDB" id="A0A9D2FQI2"/>
<reference evidence="11" key="1">
    <citation type="journal article" date="2021" name="PeerJ">
        <title>Extensive microbial diversity within the chicken gut microbiome revealed by metagenomics and culture.</title>
        <authorList>
            <person name="Gilroy R."/>
            <person name="Ravi A."/>
            <person name="Getino M."/>
            <person name="Pursley I."/>
            <person name="Horton D.L."/>
            <person name="Alikhan N.F."/>
            <person name="Baker D."/>
            <person name="Gharbi K."/>
            <person name="Hall N."/>
            <person name="Watson M."/>
            <person name="Adriaenssens E.M."/>
            <person name="Foster-Nyarko E."/>
            <person name="Jarju S."/>
            <person name="Secka A."/>
            <person name="Antonio M."/>
            <person name="Oren A."/>
            <person name="Chaudhuri R.R."/>
            <person name="La Ragione R."/>
            <person name="Hildebrand F."/>
            <person name="Pallen M.J."/>
        </authorList>
    </citation>
    <scope>NUCLEOTIDE SEQUENCE</scope>
    <source>
        <strain evidence="11">1068</strain>
    </source>
</reference>
<evidence type="ECO:0000256" key="5">
    <source>
        <dbReference type="ARBA" id="ARBA00022842"/>
    </source>
</evidence>
<organism evidence="11 12">
    <name type="scientific">Candidatus Blautia pullicola</name>
    <dbReference type="NCBI Taxonomy" id="2838498"/>
    <lineage>
        <taxon>Bacteria</taxon>
        <taxon>Bacillati</taxon>
        <taxon>Bacillota</taxon>
        <taxon>Clostridia</taxon>
        <taxon>Lachnospirales</taxon>
        <taxon>Lachnospiraceae</taxon>
        <taxon>Blautia</taxon>
    </lineage>
</organism>
<accession>A0A9D2FQI2</accession>
<dbReference type="Proteomes" id="UP000824056">
    <property type="component" value="Unassembled WGS sequence"/>
</dbReference>
<comment type="similarity">
    <text evidence="2">Belongs to the diacylglycerol/lipid kinase family.</text>
</comment>
<comment type="caution">
    <text evidence="11">The sequence shown here is derived from an EMBL/GenBank/DDBJ whole genome shotgun (WGS) entry which is preliminary data.</text>
</comment>
<dbReference type="SUPFAM" id="SSF111331">
    <property type="entry name" value="NAD kinase/diacylglycerol kinase-like"/>
    <property type="match status" value="1"/>
</dbReference>
<dbReference type="InterPro" id="IPR001206">
    <property type="entry name" value="Diacylglycerol_kinase_cat_dom"/>
</dbReference>
<evidence type="ECO:0000313" key="11">
    <source>
        <dbReference type="EMBL" id="HIZ64660.1"/>
    </source>
</evidence>
<keyword evidence="4" id="KW-0479">Metal-binding</keyword>
<dbReference type="GO" id="GO:0004143">
    <property type="term" value="F:ATP-dependent diacylglycerol kinase activity"/>
    <property type="evidence" value="ECO:0007669"/>
    <property type="project" value="TreeGrafter"/>
</dbReference>
<evidence type="ECO:0000256" key="2">
    <source>
        <dbReference type="ARBA" id="ARBA00005983"/>
    </source>
</evidence>
<keyword evidence="7" id="KW-0594">Phospholipid biosynthesis</keyword>
<dbReference type="PANTHER" id="PTHR12358">
    <property type="entry name" value="SPHINGOSINE KINASE"/>
    <property type="match status" value="1"/>
</dbReference>
<evidence type="ECO:0000256" key="7">
    <source>
        <dbReference type="ARBA" id="ARBA00023209"/>
    </source>
</evidence>
<dbReference type="PROSITE" id="PS50146">
    <property type="entry name" value="DAGK"/>
    <property type="match status" value="1"/>
</dbReference>
<keyword evidence="11" id="KW-0808">Transferase</keyword>
<sequence>MKKRMLFIFNPRSGKGSIKNRLMDILDIFVKGGYEITVHPTQSYMDGYKTARKQGKDFDIVVVSGGDGTLDEIVSGLMKTGSTTPIGYIPAGSTNDFANSMHVSKNMLQAATDIVEGVPHAFDVGKFNEDFFVYIAAFGLFTDVSYETNQDLKNILGHAAYILEGTQRLFNIKSYKLKVHSEVMNLDGEFIFGMVSNSTSVGGFKKLTGPDVMLDDGLFEVMFIRRPKNLLEMNEIVASLVGGGDTKMIEAFKTPSLTISCEEEISWTLDGEFGGEHSQVEIKNLKHGAQIMLPVNEEVPLIHNVPETEEEMSNPRLTSGENDTEGK</sequence>
<keyword evidence="8" id="KW-1208">Phospholipid metabolism</keyword>
<feature type="region of interest" description="Disordered" evidence="9">
    <location>
        <begin position="305"/>
        <end position="327"/>
    </location>
</feature>
<name>A0A9D2FQI2_9FIRM</name>
<dbReference type="InterPro" id="IPR005218">
    <property type="entry name" value="Diacylglycerol/lipid_kinase"/>
</dbReference>
<dbReference type="InterPro" id="IPR016064">
    <property type="entry name" value="NAD/diacylglycerol_kinase_sf"/>
</dbReference>
<evidence type="ECO:0000313" key="12">
    <source>
        <dbReference type="Proteomes" id="UP000824056"/>
    </source>
</evidence>
<keyword evidence="6" id="KW-0443">Lipid metabolism</keyword>
<keyword evidence="5" id="KW-0460">Magnesium</keyword>
<dbReference type="InterPro" id="IPR050187">
    <property type="entry name" value="Lipid_Phosphate_FormReg"/>
</dbReference>
<keyword evidence="11" id="KW-0418">Kinase</keyword>
<dbReference type="Gene3D" id="2.60.200.40">
    <property type="match status" value="1"/>
</dbReference>
<evidence type="ECO:0000256" key="8">
    <source>
        <dbReference type="ARBA" id="ARBA00023264"/>
    </source>
</evidence>
<evidence type="ECO:0000256" key="9">
    <source>
        <dbReference type="SAM" id="MobiDB-lite"/>
    </source>
</evidence>
<dbReference type="GO" id="GO:0005524">
    <property type="term" value="F:ATP binding"/>
    <property type="evidence" value="ECO:0007669"/>
    <property type="project" value="UniProtKB-KW"/>
</dbReference>
<evidence type="ECO:0000256" key="1">
    <source>
        <dbReference type="ARBA" id="ARBA00001946"/>
    </source>
</evidence>
<evidence type="ECO:0000259" key="10">
    <source>
        <dbReference type="PROSITE" id="PS50146"/>
    </source>
</evidence>
<dbReference type="GO" id="GO:0005886">
    <property type="term" value="C:plasma membrane"/>
    <property type="evidence" value="ECO:0007669"/>
    <property type="project" value="TreeGrafter"/>
</dbReference>
<dbReference type="GO" id="GO:0008654">
    <property type="term" value="P:phospholipid biosynthetic process"/>
    <property type="evidence" value="ECO:0007669"/>
    <property type="project" value="UniProtKB-KW"/>
</dbReference>
<dbReference type="NCBIfam" id="TIGR00147">
    <property type="entry name" value="YegS/Rv2252/BmrU family lipid kinase"/>
    <property type="match status" value="1"/>
</dbReference>
<dbReference type="EMBL" id="DXBG01000041">
    <property type="protein sequence ID" value="HIZ64660.1"/>
    <property type="molecule type" value="Genomic_DNA"/>
</dbReference>
<dbReference type="PANTHER" id="PTHR12358:SF106">
    <property type="entry name" value="LIPID KINASE YEGS"/>
    <property type="match status" value="1"/>
</dbReference>
<dbReference type="InterPro" id="IPR017438">
    <property type="entry name" value="ATP-NAD_kinase_N"/>
</dbReference>
<comment type="cofactor">
    <cofactor evidence="1">
        <name>Mg(2+)</name>
        <dbReference type="ChEBI" id="CHEBI:18420"/>
    </cofactor>
</comment>
<proteinExistence type="inferred from homology"/>
<dbReference type="SMART" id="SM00046">
    <property type="entry name" value="DAGKc"/>
    <property type="match status" value="1"/>
</dbReference>
<evidence type="ECO:0000256" key="3">
    <source>
        <dbReference type="ARBA" id="ARBA00022516"/>
    </source>
</evidence>
<keyword evidence="3" id="KW-0444">Lipid biosynthesis</keyword>